<evidence type="ECO:0000313" key="2">
    <source>
        <dbReference type="EMBL" id="KFC20903.1"/>
    </source>
</evidence>
<dbReference type="AlphaFoldDB" id="A0A085BEK8"/>
<keyword evidence="3" id="KW-1185">Reference proteome</keyword>
<dbReference type="EMBL" id="JPLY01000004">
    <property type="protein sequence ID" value="KFC20903.1"/>
    <property type="molecule type" value="Genomic_DNA"/>
</dbReference>
<dbReference type="RefSeq" id="WP_034976522.1">
    <property type="nucleotide sequence ID" value="NZ_FOFI01000001.1"/>
</dbReference>
<dbReference type="OrthoDB" id="9812023at2"/>
<dbReference type="STRING" id="421072.SAMN04488097_0225"/>
<accession>A0A085BEK8</accession>
<name>A0A085BEK8_9FLAO</name>
<proteinExistence type="predicted"/>
<keyword evidence="1" id="KW-0175">Coiled coil</keyword>
<dbReference type="InterPro" id="IPR020271">
    <property type="entry name" value="Uncharacterised_MJ1172"/>
</dbReference>
<dbReference type="Proteomes" id="UP000028623">
    <property type="component" value="Unassembled WGS sequence"/>
</dbReference>
<protein>
    <submittedName>
        <fullName evidence="2">Uncharacterized protein</fullName>
    </submittedName>
</protein>
<sequence length="71" mass="8340">MSTITLHNESENQLKLIEALLKELNIKFEVSKKENLTDWQRKQLQEGIDQANRGEFFTEGEAEKILDKCFK</sequence>
<comment type="caution">
    <text evidence="2">The sequence shown here is derived from an EMBL/GenBank/DDBJ whole genome shotgun (WGS) entry which is preliminary data.</text>
</comment>
<gene>
    <name evidence="2" type="ORF">IO89_11740</name>
</gene>
<evidence type="ECO:0000256" key="1">
    <source>
        <dbReference type="SAM" id="Coils"/>
    </source>
</evidence>
<feature type="coiled-coil region" evidence="1">
    <location>
        <begin position="7"/>
        <end position="34"/>
    </location>
</feature>
<evidence type="ECO:0000313" key="3">
    <source>
        <dbReference type="Proteomes" id="UP000028623"/>
    </source>
</evidence>
<dbReference type="Pfam" id="PF10884">
    <property type="entry name" value="DUF2683"/>
    <property type="match status" value="1"/>
</dbReference>
<organism evidence="2 3">
    <name type="scientific">Epilithonimonas lactis</name>
    <dbReference type="NCBI Taxonomy" id="421072"/>
    <lineage>
        <taxon>Bacteria</taxon>
        <taxon>Pseudomonadati</taxon>
        <taxon>Bacteroidota</taxon>
        <taxon>Flavobacteriia</taxon>
        <taxon>Flavobacteriales</taxon>
        <taxon>Weeksellaceae</taxon>
        <taxon>Chryseobacterium group</taxon>
        <taxon>Epilithonimonas</taxon>
    </lineage>
</organism>
<reference evidence="2 3" key="1">
    <citation type="submission" date="2014-07" db="EMBL/GenBank/DDBJ databases">
        <title>Epilithonimonas lactis LMG 22401 Genome.</title>
        <authorList>
            <person name="Pipes S.E."/>
            <person name="Stropko S.J."/>
        </authorList>
    </citation>
    <scope>NUCLEOTIDE SEQUENCE [LARGE SCALE GENOMIC DNA]</scope>
    <source>
        <strain evidence="2 3">LMG 24401</strain>
    </source>
</reference>
<dbReference type="eggNOG" id="ENOG5032GX4">
    <property type="taxonomic scope" value="Bacteria"/>
</dbReference>